<feature type="non-terminal residue" evidence="1">
    <location>
        <position position="1"/>
    </location>
</feature>
<proteinExistence type="predicted"/>
<reference evidence="1 2" key="1">
    <citation type="journal article" date="2018" name="Front. Plant Sci.">
        <title>Red Clover (Trifolium pratense) and Zigzag Clover (T. medium) - A Picture of Genomic Similarities and Differences.</title>
        <authorList>
            <person name="Dluhosova J."/>
            <person name="Istvanek J."/>
            <person name="Nedelnik J."/>
            <person name="Repkova J."/>
        </authorList>
    </citation>
    <scope>NUCLEOTIDE SEQUENCE [LARGE SCALE GENOMIC DNA]</scope>
    <source>
        <strain evidence="2">cv. 10/8</strain>
        <tissue evidence="1">Leaf</tissue>
    </source>
</reference>
<evidence type="ECO:0000313" key="2">
    <source>
        <dbReference type="Proteomes" id="UP000265520"/>
    </source>
</evidence>
<dbReference type="Proteomes" id="UP000265520">
    <property type="component" value="Unassembled WGS sequence"/>
</dbReference>
<protein>
    <submittedName>
        <fullName evidence="1">Uncharacterized protein</fullName>
    </submittedName>
</protein>
<dbReference type="AlphaFoldDB" id="A0A392UDU1"/>
<accession>A0A392UDU1</accession>
<evidence type="ECO:0000313" key="1">
    <source>
        <dbReference type="EMBL" id="MCI69895.1"/>
    </source>
</evidence>
<dbReference type="EMBL" id="LXQA010765043">
    <property type="protein sequence ID" value="MCI69895.1"/>
    <property type="molecule type" value="Genomic_DNA"/>
</dbReference>
<name>A0A392UDU1_9FABA</name>
<comment type="caution">
    <text evidence="1">The sequence shown here is derived from an EMBL/GenBank/DDBJ whole genome shotgun (WGS) entry which is preliminary data.</text>
</comment>
<keyword evidence="2" id="KW-1185">Reference proteome</keyword>
<sequence>LFLTAGWITVVVGPPVMDATNGLLSGSFSPSLSSDSFSLAVMASTLSFRGESLFGERFLLRDALLLGVFLEESYFLFS</sequence>
<organism evidence="1 2">
    <name type="scientific">Trifolium medium</name>
    <dbReference type="NCBI Taxonomy" id="97028"/>
    <lineage>
        <taxon>Eukaryota</taxon>
        <taxon>Viridiplantae</taxon>
        <taxon>Streptophyta</taxon>
        <taxon>Embryophyta</taxon>
        <taxon>Tracheophyta</taxon>
        <taxon>Spermatophyta</taxon>
        <taxon>Magnoliopsida</taxon>
        <taxon>eudicotyledons</taxon>
        <taxon>Gunneridae</taxon>
        <taxon>Pentapetalae</taxon>
        <taxon>rosids</taxon>
        <taxon>fabids</taxon>
        <taxon>Fabales</taxon>
        <taxon>Fabaceae</taxon>
        <taxon>Papilionoideae</taxon>
        <taxon>50 kb inversion clade</taxon>
        <taxon>NPAAA clade</taxon>
        <taxon>Hologalegina</taxon>
        <taxon>IRL clade</taxon>
        <taxon>Trifolieae</taxon>
        <taxon>Trifolium</taxon>
    </lineage>
</organism>